<feature type="transmembrane region" description="Helical" evidence="1">
    <location>
        <begin position="36"/>
        <end position="57"/>
    </location>
</feature>
<protein>
    <recommendedName>
        <fullName evidence="4">PH domain-containing protein</fullName>
    </recommendedName>
</protein>
<accession>A0A938YIH9</accession>
<name>A0A938YIH9_9ACTN</name>
<evidence type="ECO:0000313" key="3">
    <source>
        <dbReference type="Proteomes" id="UP000663801"/>
    </source>
</evidence>
<sequence>MNEDARGELQPVIRAGESLLWAGRPDPAWRWRRGDLAATATGVVFGAFITFWLSLAIGNGAPFFFPLFGSVFALFALWMLIGRWFYRAARARRTAYGLTPTRAYIVVKGSVTTHPLRESLTVRRSGEHVDVVFADETRPGRGWTAVGNTGAEFIMRSRYDAAFYDVADADGLLGALDRAQRSVTKD</sequence>
<keyword evidence="1" id="KW-0812">Transmembrane</keyword>
<evidence type="ECO:0008006" key="4">
    <source>
        <dbReference type="Google" id="ProtNLM"/>
    </source>
</evidence>
<evidence type="ECO:0000256" key="1">
    <source>
        <dbReference type="SAM" id="Phobius"/>
    </source>
</evidence>
<dbReference type="EMBL" id="JAERWL010000008">
    <property type="protein sequence ID" value="MBM9476572.1"/>
    <property type="molecule type" value="Genomic_DNA"/>
</dbReference>
<feature type="transmembrane region" description="Helical" evidence="1">
    <location>
        <begin position="63"/>
        <end position="86"/>
    </location>
</feature>
<dbReference type="AlphaFoldDB" id="A0A938YIH9"/>
<keyword evidence="1" id="KW-0472">Membrane</keyword>
<reference evidence="2" key="1">
    <citation type="submission" date="2021-01" db="EMBL/GenBank/DDBJ databases">
        <title>KCTC 19127 draft genome.</title>
        <authorList>
            <person name="An D."/>
        </authorList>
    </citation>
    <scope>NUCLEOTIDE SEQUENCE</scope>
    <source>
        <strain evidence="2">KCTC 19127</strain>
    </source>
</reference>
<evidence type="ECO:0000313" key="2">
    <source>
        <dbReference type="EMBL" id="MBM9476572.1"/>
    </source>
</evidence>
<dbReference type="Proteomes" id="UP000663801">
    <property type="component" value="Unassembled WGS sequence"/>
</dbReference>
<keyword evidence="1" id="KW-1133">Transmembrane helix</keyword>
<gene>
    <name evidence="2" type="ORF">JL107_08970</name>
</gene>
<dbReference type="RefSeq" id="WP_205256686.1">
    <property type="nucleotide sequence ID" value="NZ_BAAAPV010000004.1"/>
</dbReference>
<proteinExistence type="predicted"/>
<keyword evidence="3" id="KW-1185">Reference proteome</keyword>
<comment type="caution">
    <text evidence="2">The sequence shown here is derived from an EMBL/GenBank/DDBJ whole genome shotgun (WGS) entry which is preliminary data.</text>
</comment>
<organism evidence="2 3">
    <name type="scientific">Nakamurella flavida</name>
    <dbReference type="NCBI Taxonomy" id="363630"/>
    <lineage>
        <taxon>Bacteria</taxon>
        <taxon>Bacillati</taxon>
        <taxon>Actinomycetota</taxon>
        <taxon>Actinomycetes</taxon>
        <taxon>Nakamurellales</taxon>
        <taxon>Nakamurellaceae</taxon>
        <taxon>Nakamurella</taxon>
    </lineage>
</organism>